<dbReference type="EMBL" id="JAPFFF010000055">
    <property type="protein sequence ID" value="KAK8838351.1"/>
    <property type="molecule type" value="Genomic_DNA"/>
</dbReference>
<name>A0ABR2GXH3_9EUKA</name>
<sequence>MVYQDRMKKIQKYAKHLQNYIIQKKRKKWANLSSRLYLAEKEKDFREAFSSYLLALNNWISFFNRIVRQSKLKDFNLAHKELQKQKQLQLSISNEQKSSSLRASYRNDWISLARRFSRQNRFLDMMELSNCKIDSDNDESNNIQKPVPTVNLSSTQTQTKLPNTESIPYKNFLKMLRNYYIQRFYANLDEIHDKFREKQRQKKIQRQQEARRNWRYFIRNYKKLCRTDELEFSYQQLQRFRNRWKRFYQRLYLNNLQLLCENGLTFLDTKYLRVSQKWKAMIVRTLLDHKKTIVEDHLQKYREKQLQKAINYGTNFLFNSEQDLQTNVPGIKNFVKSQYDFKMLHYEKTIPTNFWHDASYFAFSFTHKSLYDAANLAIPLLTEHATPLAEAFADCQGILTASDQSNRIKLPLETRKKEINKSQNKQKDIHIIVGFNYNDQVSLLEYVGE</sequence>
<organism evidence="2 3">
    <name type="scientific">Tritrichomonas musculus</name>
    <dbReference type="NCBI Taxonomy" id="1915356"/>
    <lineage>
        <taxon>Eukaryota</taxon>
        <taxon>Metamonada</taxon>
        <taxon>Parabasalia</taxon>
        <taxon>Tritrichomonadida</taxon>
        <taxon>Tritrichomonadidae</taxon>
        <taxon>Tritrichomonas</taxon>
    </lineage>
</organism>
<evidence type="ECO:0008006" key="4">
    <source>
        <dbReference type="Google" id="ProtNLM"/>
    </source>
</evidence>
<comment type="caution">
    <text evidence="2">The sequence shown here is derived from an EMBL/GenBank/DDBJ whole genome shotgun (WGS) entry which is preliminary data.</text>
</comment>
<feature type="compositionally biased region" description="Polar residues" evidence="1">
    <location>
        <begin position="140"/>
        <end position="159"/>
    </location>
</feature>
<evidence type="ECO:0000256" key="1">
    <source>
        <dbReference type="SAM" id="MobiDB-lite"/>
    </source>
</evidence>
<gene>
    <name evidence="2" type="ORF">M9Y10_032976</name>
</gene>
<evidence type="ECO:0000313" key="3">
    <source>
        <dbReference type="Proteomes" id="UP001470230"/>
    </source>
</evidence>
<feature type="region of interest" description="Disordered" evidence="1">
    <location>
        <begin position="137"/>
        <end position="159"/>
    </location>
</feature>
<accession>A0ABR2GXH3</accession>
<proteinExistence type="predicted"/>
<protein>
    <recommendedName>
        <fullName evidence="4">IQ calmodulin-binding motif family protein</fullName>
    </recommendedName>
</protein>
<reference evidence="2 3" key="1">
    <citation type="submission" date="2024-04" db="EMBL/GenBank/DDBJ databases">
        <title>Tritrichomonas musculus Genome.</title>
        <authorList>
            <person name="Alves-Ferreira E."/>
            <person name="Grigg M."/>
            <person name="Lorenzi H."/>
            <person name="Galac M."/>
        </authorList>
    </citation>
    <scope>NUCLEOTIDE SEQUENCE [LARGE SCALE GENOMIC DNA]</scope>
    <source>
        <strain evidence="2 3">EAF2021</strain>
    </source>
</reference>
<dbReference type="Proteomes" id="UP001470230">
    <property type="component" value="Unassembled WGS sequence"/>
</dbReference>
<keyword evidence="3" id="KW-1185">Reference proteome</keyword>
<evidence type="ECO:0000313" key="2">
    <source>
        <dbReference type="EMBL" id="KAK8838351.1"/>
    </source>
</evidence>